<evidence type="ECO:0000313" key="1">
    <source>
        <dbReference type="EMBL" id="KZT20971.1"/>
    </source>
</evidence>
<organism evidence="1 2">
    <name type="scientific">Neolentinus lepideus HHB14362 ss-1</name>
    <dbReference type="NCBI Taxonomy" id="1314782"/>
    <lineage>
        <taxon>Eukaryota</taxon>
        <taxon>Fungi</taxon>
        <taxon>Dikarya</taxon>
        <taxon>Basidiomycota</taxon>
        <taxon>Agaricomycotina</taxon>
        <taxon>Agaricomycetes</taxon>
        <taxon>Gloeophyllales</taxon>
        <taxon>Gloeophyllaceae</taxon>
        <taxon>Neolentinus</taxon>
    </lineage>
</organism>
<dbReference type="InParanoid" id="A0A165PFL5"/>
<sequence length="122" mass="13940">MSVRTSVSGYLVIFVGDQCFASEMGQILVPVKTGLLGIRSQPQSERATLVSPDHSVGQNIFFASWLVVIFPTMNTDYRFIRLYAKLFLYQQLVFVANVRNLRSQLQILFVMLQGRRKQEIAH</sequence>
<proteinExistence type="predicted"/>
<gene>
    <name evidence="1" type="ORF">NEOLEDRAFT_1150968</name>
</gene>
<dbReference type="AlphaFoldDB" id="A0A165PFL5"/>
<reference evidence="1 2" key="1">
    <citation type="journal article" date="2016" name="Mol. Biol. Evol.">
        <title>Comparative Genomics of Early-Diverging Mushroom-Forming Fungi Provides Insights into the Origins of Lignocellulose Decay Capabilities.</title>
        <authorList>
            <person name="Nagy L.G."/>
            <person name="Riley R."/>
            <person name="Tritt A."/>
            <person name="Adam C."/>
            <person name="Daum C."/>
            <person name="Floudas D."/>
            <person name="Sun H."/>
            <person name="Yadav J.S."/>
            <person name="Pangilinan J."/>
            <person name="Larsson K.H."/>
            <person name="Matsuura K."/>
            <person name="Barry K."/>
            <person name="Labutti K."/>
            <person name="Kuo R."/>
            <person name="Ohm R.A."/>
            <person name="Bhattacharya S.S."/>
            <person name="Shirouzu T."/>
            <person name="Yoshinaga Y."/>
            <person name="Martin F.M."/>
            <person name="Grigoriev I.V."/>
            <person name="Hibbett D.S."/>
        </authorList>
    </citation>
    <scope>NUCLEOTIDE SEQUENCE [LARGE SCALE GENOMIC DNA]</scope>
    <source>
        <strain evidence="1 2">HHB14362 ss-1</strain>
    </source>
</reference>
<protein>
    <submittedName>
        <fullName evidence="1">Uncharacterized protein</fullName>
    </submittedName>
</protein>
<name>A0A165PFL5_9AGAM</name>
<evidence type="ECO:0000313" key="2">
    <source>
        <dbReference type="Proteomes" id="UP000076761"/>
    </source>
</evidence>
<dbReference type="EMBL" id="KV425612">
    <property type="protein sequence ID" value="KZT20971.1"/>
    <property type="molecule type" value="Genomic_DNA"/>
</dbReference>
<keyword evidence="2" id="KW-1185">Reference proteome</keyword>
<accession>A0A165PFL5</accession>
<dbReference type="Proteomes" id="UP000076761">
    <property type="component" value="Unassembled WGS sequence"/>
</dbReference>